<evidence type="ECO:0000256" key="9">
    <source>
        <dbReference type="ARBA" id="ARBA00039242"/>
    </source>
</evidence>
<dbReference type="SMART" id="SM01144">
    <property type="entry name" value="DTW"/>
    <property type="match status" value="1"/>
</dbReference>
<dbReference type="GO" id="GO:0016432">
    <property type="term" value="F:tRNA-uridine aminocarboxypropyltransferase activity"/>
    <property type="evidence" value="ECO:0007669"/>
    <property type="project" value="UniProtKB-EC"/>
</dbReference>
<evidence type="ECO:0000256" key="4">
    <source>
        <dbReference type="ARBA" id="ARBA00022691"/>
    </source>
</evidence>
<dbReference type="InterPro" id="IPR005636">
    <property type="entry name" value="DTW"/>
</dbReference>
<sequence length="317" mass="35877">MSQKSSKLEADEQRLVEYLNSFDGKTSFPRRTCCNSSRSLYCKECCRLLVPDDVLPDPISLRREVKDTGVLDDRRCSATGLHAVALLNSGEENHKSADDLGSVTLIDVANGDDIPNYDYNSIDPIEQSETAFLLFPSPGESVPIDSVAHQMETLVVLDCKWTKSSLCRKNANLMKLRKVHLSNTYNTHYWRWHNAGDGCVSTIEAIYYAAMEVSEQKYKQLLSSEDQCTFTLQDHLADQSNLMHLLWLFGHQRAATFQAANRDGKPAPGSAEAKELARALRKQSGEYAWRSERNKEIGKILKEECRRMKELGLKKKH</sequence>
<dbReference type="InterPro" id="IPR051521">
    <property type="entry name" value="tRNA_Mod/Golgi_Maint"/>
</dbReference>
<protein>
    <recommendedName>
        <fullName evidence="9">tRNA-uridine aminocarboxypropyltransferase 1</fullName>
        <ecNumber evidence="2">2.5.1.25</ecNumber>
    </recommendedName>
    <alternativeName>
        <fullName evidence="10">DTW domain-containing protein 1</fullName>
    </alternativeName>
</protein>
<keyword evidence="6" id="KW-0539">Nucleus</keyword>
<dbReference type="PANTHER" id="PTHR15627">
    <property type="entry name" value="NATURAL KILLER CELL-SPECIFIC ANTIGEN KLIP1"/>
    <property type="match status" value="1"/>
</dbReference>
<comment type="catalytic activity">
    <reaction evidence="11">
        <text>a uridine in tRNA + S-adenosyl-L-methionine = a 3-[(3S)-3-amino-3-carboxypropyl]uridine in tRNA + S-methyl-5'-thioadenosine + H(+)</text>
        <dbReference type="Rhea" id="RHEA:62432"/>
        <dbReference type="Rhea" id="RHEA-COMP:13339"/>
        <dbReference type="Rhea" id="RHEA-COMP:16092"/>
        <dbReference type="ChEBI" id="CHEBI:15378"/>
        <dbReference type="ChEBI" id="CHEBI:17509"/>
        <dbReference type="ChEBI" id="CHEBI:59789"/>
        <dbReference type="ChEBI" id="CHEBI:65315"/>
        <dbReference type="ChEBI" id="CHEBI:82930"/>
        <dbReference type="EC" id="2.5.1.25"/>
    </reaction>
</comment>
<evidence type="ECO:0000256" key="6">
    <source>
        <dbReference type="ARBA" id="ARBA00023242"/>
    </source>
</evidence>
<dbReference type="GO" id="GO:0005634">
    <property type="term" value="C:nucleus"/>
    <property type="evidence" value="ECO:0007669"/>
    <property type="project" value="UniProtKB-SubCell"/>
</dbReference>
<feature type="domain" description="DTW" evidence="12">
    <location>
        <begin position="38"/>
        <end position="258"/>
    </location>
</feature>
<accession>A0AAD9D8J9</accession>
<dbReference type="AlphaFoldDB" id="A0AAD9D8J9"/>
<keyword evidence="5" id="KW-0819">tRNA processing</keyword>
<evidence type="ECO:0000256" key="2">
    <source>
        <dbReference type="ARBA" id="ARBA00012386"/>
    </source>
</evidence>
<organism evidence="13 14">
    <name type="scientific">Skeletonema marinoi</name>
    <dbReference type="NCBI Taxonomy" id="267567"/>
    <lineage>
        <taxon>Eukaryota</taxon>
        <taxon>Sar</taxon>
        <taxon>Stramenopiles</taxon>
        <taxon>Ochrophyta</taxon>
        <taxon>Bacillariophyta</taxon>
        <taxon>Coscinodiscophyceae</taxon>
        <taxon>Thalassiosirophycidae</taxon>
        <taxon>Thalassiosirales</taxon>
        <taxon>Skeletonemataceae</taxon>
        <taxon>Skeletonema</taxon>
        <taxon>Skeletonema marinoi-dohrnii complex</taxon>
    </lineage>
</organism>
<evidence type="ECO:0000256" key="11">
    <source>
        <dbReference type="ARBA" id="ARBA00048718"/>
    </source>
</evidence>
<keyword evidence="3" id="KW-0808">Transferase</keyword>
<evidence type="ECO:0000259" key="12">
    <source>
        <dbReference type="SMART" id="SM01144"/>
    </source>
</evidence>
<comment type="function">
    <text evidence="7">Catalyzes the formation of 3-(3-amino-3-carboxypropyl)uridine (acp3U) at position 20 in the D-loop of several cytoplasmic tRNAs (acp3U(20)).</text>
</comment>
<comment type="subcellular location">
    <subcellularLocation>
        <location evidence="1">Nucleus</location>
    </subcellularLocation>
</comment>
<evidence type="ECO:0000256" key="8">
    <source>
        <dbReference type="ARBA" id="ARBA00038290"/>
    </source>
</evidence>
<dbReference type="Pfam" id="PF03942">
    <property type="entry name" value="DTW"/>
    <property type="match status" value="1"/>
</dbReference>
<keyword evidence="4" id="KW-0949">S-adenosyl-L-methionine</keyword>
<evidence type="ECO:0000313" key="13">
    <source>
        <dbReference type="EMBL" id="KAK1736678.1"/>
    </source>
</evidence>
<evidence type="ECO:0000256" key="7">
    <source>
        <dbReference type="ARBA" id="ARBA00037050"/>
    </source>
</evidence>
<comment type="caution">
    <text evidence="13">The sequence shown here is derived from an EMBL/GenBank/DDBJ whole genome shotgun (WGS) entry which is preliminary data.</text>
</comment>
<evidence type="ECO:0000256" key="3">
    <source>
        <dbReference type="ARBA" id="ARBA00022679"/>
    </source>
</evidence>
<name>A0AAD9D8J9_9STRA</name>
<dbReference type="Proteomes" id="UP001224775">
    <property type="component" value="Unassembled WGS sequence"/>
</dbReference>
<dbReference type="GO" id="GO:0008033">
    <property type="term" value="P:tRNA processing"/>
    <property type="evidence" value="ECO:0007669"/>
    <property type="project" value="UniProtKB-KW"/>
</dbReference>
<evidence type="ECO:0000256" key="5">
    <source>
        <dbReference type="ARBA" id="ARBA00022694"/>
    </source>
</evidence>
<evidence type="ECO:0000313" key="14">
    <source>
        <dbReference type="Proteomes" id="UP001224775"/>
    </source>
</evidence>
<reference evidence="13" key="1">
    <citation type="submission" date="2023-06" db="EMBL/GenBank/DDBJ databases">
        <title>Survivors Of The Sea: Transcriptome response of Skeletonema marinoi to long-term dormancy.</title>
        <authorList>
            <person name="Pinder M.I.M."/>
            <person name="Kourtchenko O."/>
            <person name="Robertson E.K."/>
            <person name="Larsson T."/>
            <person name="Maumus F."/>
            <person name="Osuna-Cruz C.M."/>
            <person name="Vancaester E."/>
            <person name="Stenow R."/>
            <person name="Vandepoele K."/>
            <person name="Ploug H."/>
            <person name="Bruchert V."/>
            <person name="Godhe A."/>
            <person name="Topel M."/>
        </authorList>
    </citation>
    <scope>NUCLEOTIDE SEQUENCE</scope>
    <source>
        <strain evidence="13">R05AC</strain>
    </source>
</reference>
<dbReference type="EMBL" id="JATAAI010000028">
    <property type="protein sequence ID" value="KAK1736678.1"/>
    <property type="molecule type" value="Genomic_DNA"/>
</dbReference>
<gene>
    <name evidence="13" type="ORF">QTG54_012700</name>
</gene>
<comment type="similarity">
    <text evidence="8">Belongs to the TDD superfamily. DTWD1 family.</text>
</comment>
<proteinExistence type="inferred from homology"/>
<evidence type="ECO:0000256" key="10">
    <source>
        <dbReference type="ARBA" id="ARBA00042508"/>
    </source>
</evidence>
<evidence type="ECO:0000256" key="1">
    <source>
        <dbReference type="ARBA" id="ARBA00004123"/>
    </source>
</evidence>
<keyword evidence="14" id="KW-1185">Reference proteome</keyword>
<dbReference type="PANTHER" id="PTHR15627:SF8">
    <property type="entry name" value="TRNA-URIDINE AMINOCARBOXYPROPYLTRANSFERASE 1"/>
    <property type="match status" value="1"/>
</dbReference>
<dbReference type="EC" id="2.5.1.25" evidence="2"/>